<reference evidence="2" key="1">
    <citation type="submission" date="2019-04" db="EMBL/GenBank/DDBJ databases">
        <authorList>
            <person name="Melise S."/>
            <person name="Noan J."/>
            <person name="Okalmin O."/>
        </authorList>
    </citation>
    <scope>NUCLEOTIDE SEQUENCE</scope>
    <source>
        <strain evidence="2">FN9</strain>
    </source>
</reference>
<evidence type="ECO:0000313" key="1">
    <source>
        <dbReference type="EMBL" id="CAG1971593.1"/>
    </source>
</evidence>
<sequence>MSANGSISNKKLSVPCTDIPFQFISDPPNVEGRDSLPPDCPDNGLSVNAWHPSGTRQGFPRACAACAACCNIHSPPEVSFPKVGGAVAVEANAVISAPGESAGGLFS</sequence>
<evidence type="ECO:0000313" key="2">
    <source>
        <dbReference type="EMBL" id="VIO57142.1"/>
    </source>
</evidence>
<dbReference type="Proteomes" id="UP000746612">
    <property type="component" value="Unassembled WGS sequence"/>
</dbReference>
<name>A0A4E9ECU7_GIBZA</name>
<reference evidence="1" key="2">
    <citation type="submission" date="2021-03" db="EMBL/GenBank/DDBJ databases">
        <authorList>
            <person name="Alouane T."/>
            <person name="Langin T."/>
            <person name="Bonhomme L."/>
        </authorList>
    </citation>
    <scope>NUCLEOTIDE SEQUENCE</scope>
    <source>
        <strain evidence="1">MDC_Fg202</strain>
    </source>
</reference>
<organism evidence="2">
    <name type="scientific">Gibberella zeae</name>
    <name type="common">Wheat head blight fungus</name>
    <name type="synonym">Fusarium graminearum</name>
    <dbReference type="NCBI Taxonomy" id="5518"/>
    <lineage>
        <taxon>Eukaryota</taxon>
        <taxon>Fungi</taxon>
        <taxon>Dikarya</taxon>
        <taxon>Ascomycota</taxon>
        <taxon>Pezizomycotina</taxon>
        <taxon>Sordariomycetes</taxon>
        <taxon>Hypocreomycetidae</taxon>
        <taxon>Hypocreales</taxon>
        <taxon>Nectriaceae</taxon>
        <taxon>Fusarium</taxon>
    </lineage>
</organism>
<gene>
    <name evidence="2" type="ORF">FUG_LOCUS237341</name>
    <name evidence="1" type="ORF">MDCFG202_LOCUS97472</name>
</gene>
<proteinExistence type="predicted"/>
<dbReference type="AlphaFoldDB" id="A0A4E9ECU7"/>
<protein>
    <submittedName>
        <fullName evidence="2">Uncharacterized protein</fullName>
    </submittedName>
</protein>
<accession>A0A4E9ECU7</accession>
<dbReference type="EMBL" id="CAJPIJ010000090">
    <property type="protein sequence ID" value="CAG1971593.1"/>
    <property type="molecule type" value="Genomic_DNA"/>
</dbReference>
<dbReference type="EMBL" id="CAAKMV010000127">
    <property type="protein sequence ID" value="VIO57142.1"/>
    <property type="molecule type" value="Genomic_DNA"/>
</dbReference>